<feature type="region of interest" description="Disordered" evidence="1">
    <location>
        <begin position="66"/>
        <end position="95"/>
    </location>
</feature>
<organism evidence="2 3">
    <name type="scientific">Paspalum notatum var. saurae</name>
    <dbReference type="NCBI Taxonomy" id="547442"/>
    <lineage>
        <taxon>Eukaryota</taxon>
        <taxon>Viridiplantae</taxon>
        <taxon>Streptophyta</taxon>
        <taxon>Embryophyta</taxon>
        <taxon>Tracheophyta</taxon>
        <taxon>Spermatophyta</taxon>
        <taxon>Magnoliopsida</taxon>
        <taxon>Liliopsida</taxon>
        <taxon>Poales</taxon>
        <taxon>Poaceae</taxon>
        <taxon>PACMAD clade</taxon>
        <taxon>Panicoideae</taxon>
        <taxon>Andropogonodae</taxon>
        <taxon>Paspaleae</taxon>
        <taxon>Paspalinae</taxon>
        <taxon>Paspalum</taxon>
    </lineage>
</organism>
<proteinExistence type="predicted"/>
<dbReference type="Proteomes" id="UP001341281">
    <property type="component" value="Chromosome 01"/>
</dbReference>
<dbReference type="AlphaFoldDB" id="A0AAQ3SDY0"/>
<gene>
    <name evidence="2" type="ORF">U9M48_003290</name>
</gene>
<name>A0AAQ3SDY0_PASNO</name>
<keyword evidence="3" id="KW-1185">Reference proteome</keyword>
<dbReference type="EMBL" id="CP144745">
    <property type="protein sequence ID" value="WVZ52208.1"/>
    <property type="molecule type" value="Genomic_DNA"/>
</dbReference>
<accession>A0AAQ3SDY0</accession>
<reference evidence="2 3" key="1">
    <citation type="submission" date="2024-02" db="EMBL/GenBank/DDBJ databases">
        <title>High-quality chromosome-scale genome assembly of Pensacola bahiagrass (Paspalum notatum Flugge var. saurae).</title>
        <authorList>
            <person name="Vega J.M."/>
            <person name="Podio M."/>
            <person name="Orjuela J."/>
            <person name="Siena L.A."/>
            <person name="Pessino S.C."/>
            <person name="Combes M.C."/>
            <person name="Mariac C."/>
            <person name="Albertini E."/>
            <person name="Pupilli F."/>
            <person name="Ortiz J.P.A."/>
            <person name="Leblanc O."/>
        </authorList>
    </citation>
    <scope>NUCLEOTIDE SEQUENCE [LARGE SCALE GENOMIC DNA]</scope>
    <source>
        <strain evidence="2">R1</strain>
        <tissue evidence="2">Leaf</tissue>
    </source>
</reference>
<evidence type="ECO:0000313" key="2">
    <source>
        <dbReference type="EMBL" id="WVZ52208.1"/>
    </source>
</evidence>
<sequence length="175" mass="19489">MELEELRARPTLLGAYMTVVLEDLREEVLSLQNDNNRWREVLSWVYARQPQLEMIIESTKRAEGETSGVGFGECSASGEKNAPVKIKTAPTQPGETVDAVYHETPKAAPKKQYWTPKRSKAKLDKIVWKSLSLRARSQSNSLRHPRPHHLSASPSLTQFLGGLSTIVSFASGMAT</sequence>
<protein>
    <submittedName>
        <fullName evidence="2">Uncharacterized protein</fullName>
    </submittedName>
</protein>
<evidence type="ECO:0000256" key="1">
    <source>
        <dbReference type="SAM" id="MobiDB-lite"/>
    </source>
</evidence>
<evidence type="ECO:0000313" key="3">
    <source>
        <dbReference type="Proteomes" id="UP001341281"/>
    </source>
</evidence>